<comment type="caution">
    <text evidence="3">The sequence shown here is derived from an EMBL/GenBank/DDBJ whole genome shotgun (WGS) entry which is preliminary data.</text>
</comment>
<name>A0ABV6S485_9SPHN</name>
<reference evidence="3 4" key="1">
    <citation type="submission" date="2024-09" db="EMBL/GenBank/DDBJ databases">
        <authorList>
            <person name="Sun Q."/>
            <person name="Mori K."/>
        </authorList>
    </citation>
    <scope>NUCLEOTIDE SEQUENCE [LARGE SCALE GENOMIC DNA]</scope>
    <source>
        <strain evidence="3 4">CICC 11035S</strain>
    </source>
</reference>
<dbReference type="Proteomes" id="UP001589858">
    <property type="component" value="Unassembled WGS sequence"/>
</dbReference>
<evidence type="ECO:0000256" key="1">
    <source>
        <dbReference type="SAM" id="MobiDB-lite"/>
    </source>
</evidence>
<accession>A0ABV6S485</accession>
<dbReference type="Pfam" id="PF13202">
    <property type="entry name" value="EF-hand_5"/>
    <property type="match status" value="2"/>
</dbReference>
<feature type="compositionally biased region" description="Basic and acidic residues" evidence="1">
    <location>
        <begin position="126"/>
        <end position="138"/>
    </location>
</feature>
<dbReference type="Gene3D" id="1.10.238.10">
    <property type="entry name" value="EF-hand"/>
    <property type="match status" value="1"/>
</dbReference>
<evidence type="ECO:0000259" key="2">
    <source>
        <dbReference type="PROSITE" id="PS50222"/>
    </source>
</evidence>
<dbReference type="PROSITE" id="PS50222">
    <property type="entry name" value="EF_HAND_2"/>
    <property type="match status" value="1"/>
</dbReference>
<dbReference type="EMBL" id="JBHLTM010000016">
    <property type="protein sequence ID" value="MFC0683866.1"/>
    <property type="molecule type" value="Genomic_DNA"/>
</dbReference>
<gene>
    <name evidence="3" type="ORF">ACFFF8_04600</name>
</gene>
<dbReference type="SUPFAM" id="SSF47473">
    <property type="entry name" value="EF-hand"/>
    <property type="match status" value="1"/>
</dbReference>
<dbReference type="InterPro" id="IPR018247">
    <property type="entry name" value="EF_Hand_1_Ca_BS"/>
</dbReference>
<dbReference type="PROSITE" id="PS00018">
    <property type="entry name" value="EF_HAND_1"/>
    <property type="match status" value="1"/>
</dbReference>
<evidence type="ECO:0000313" key="3">
    <source>
        <dbReference type="EMBL" id="MFC0683866.1"/>
    </source>
</evidence>
<sequence>MQRFILGGVTVLVLLSLGLFWWQGRAEVEKAAPPPAVVQAQPQPTEIPSADLENLAGPELPEATPLTREQRRFSRYDFNRDGRITREEMLSTRTSAFRKLDKDGNNLLTFEEWAVATVDKFDHADDDHDQILTPEEFRSTAPPPAKPKPRCSCK</sequence>
<feature type="domain" description="EF-hand" evidence="2">
    <location>
        <begin position="88"/>
        <end position="123"/>
    </location>
</feature>
<dbReference type="InterPro" id="IPR011992">
    <property type="entry name" value="EF-hand-dom_pair"/>
</dbReference>
<organism evidence="3 4">
    <name type="scientific">Novosphingobium clariflavum</name>
    <dbReference type="NCBI Taxonomy" id="2029884"/>
    <lineage>
        <taxon>Bacteria</taxon>
        <taxon>Pseudomonadati</taxon>
        <taxon>Pseudomonadota</taxon>
        <taxon>Alphaproteobacteria</taxon>
        <taxon>Sphingomonadales</taxon>
        <taxon>Sphingomonadaceae</taxon>
        <taxon>Novosphingobium</taxon>
    </lineage>
</organism>
<protein>
    <recommendedName>
        <fullName evidence="2">EF-hand domain-containing protein</fullName>
    </recommendedName>
</protein>
<proteinExistence type="predicted"/>
<dbReference type="InterPro" id="IPR002048">
    <property type="entry name" value="EF_hand_dom"/>
</dbReference>
<feature type="region of interest" description="Disordered" evidence="1">
    <location>
        <begin position="126"/>
        <end position="154"/>
    </location>
</feature>
<keyword evidence="4" id="KW-1185">Reference proteome</keyword>
<evidence type="ECO:0000313" key="4">
    <source>
        <dbReference type="Proteomes" id="UP001589858"/>
    </source>
</evidence>
<dbReference type="RefSeq" id="WP_267220218.1">
    <property type="nucleotide sequence ID" value="NZ_JAPCWC010000006.1"/>
</dbReference>